<dbReference type="Gene3D" id="3.30.590.10">
    <property type="entry name" value="Glutamine synthetase/guanido kinase, catalytic domain"/>
    <property type="match status" value="1"/>
</dbReference>
<dbReference type="GO" id="GO:0004356">
    <property type="term" value="F:glutamine synthetase activity"/>
    <property type="evidence" value="ECO:0007669"/>
    <property type="project" value="InterPro"/>
</dbReference>
<feature type="domain" description="GS catalytic" evidence="7">
    <location>
        <begin position="110"/>
        <end position="421"/>
    </location>
</feature>
<dbReference type="PANTHER" id="PTHR43785">
    <property type="entry name" value="GAMMA-GLUTAMYLPUTRESCINE SYNTHETASE"/>
    <property type="match status" value="1"/>
</dbReference>
<dbReference type="PROSITE" id="PS51986">
    <property type="entry name" value="GS_BETA_GRASP"/>
    <property type="match status" value="1"/>
</dbReference>
<dbReference type="GO" id="GO:0005524">
    <property type="term" value="F:ATP binding"/>
    <property type="evidence" value="ECO:0007669"/>
    <property type="project" value="UniProtKB-KW"/>
</dbReference>
<dbReference type="InterPro" id="IPR017536">
    <property type="entry name" value="Glutamine_synthetase_typeIII"/>
</dbReference>
<gene>
    <name evidence="8" type="ORF">PGLA2088_LOCUS27747</name>
</gene>
<dbReference type="NCBIfam" id="TIGR03105">
    <property type="entry name" value="gln_synth_III"/>
    <property type="match status" value="1"/>
</dbReference>
<dbReference type="Proteomes" id="UP000626109">
    <property type="component" value="Unassembled WGS sequence"/>
</dbReference>
<evidence type="ECO:0000259" key="7">
    <source>
        <dbReference type="PROSITE" id="PS51987"/>
    </source>
</evidence>
<feature type="non-terminal residue" evidence="8">
    <location>
        <position position="421"/>
    </location>
</feature>
<evidence type="ECO:0000313" key="9">
    <source>
        <dbReference type="Proteomes" id="UP000626109"/>
    </source>
</evidence>
<feature type="domain" description="GS beta-grasp" evidence="6">
    <location>
        <begin position="22"/>
        <end position="105"/>
    </location>
</feature>
<comment type="similarity">
    <text evidence="4 5">Belongs to the glutamine synthetase family.</text>
</comment>
<keyword evidence="1" id="KW-0436">Ligase</keyword>
<dbReference type="InterPro" id="IPR008146">
    <property type="entry name" value="Gln_synth_cat_dom"/>
</dbReference>
<sequence length="421" mass="46286">MATAGTAKLAPDADLYEVAQKLGIEFFIVCFVDVFGVLRSKMVPAEAINFIQKEGAGFAPMATWHDYGPECADMTAIPDASTLIQVPFQKDLGFVIGDLYIEGQKVQDSPRWVLKDVIAKAAAEGYEFKTGVEPEFFLLSEADILAISDTKDTERKPCYETQALMRRYAVLKEIMNALNAAGFGIYQCDHEDANGQFEINWHYSDCLTTADRYVFFKFVAKTLAEKHGFKATFMPRPFAELTGSGCHCHCSLWKEGQNVFAQGNADSVPVDEEEFPAGVEKLGLSVLGCRFMGGVLTKAPAYCAMTNPTVNSYKRLAGAITSSGSTWAPNRVSFSGNNRTNMVRVLPERFEVRLADGAVNPYLMPAILLAAGLWGLKTLPSTKPFYFDPKVNMFLIPDDSPLIASVPRLPANLLDALRSLE</sequence>
<dbReference type="AlphaFoldDB" id="A0A813K2H7"/>
<dbReference type="SMART" id="SM01230">
    <property type="entry name" value="Gln-synt_C"/>
    <property type="match status" value="1"/>
</dbReference>
<dbReference type="Gene3D" id="3.10.20.70">
    <property type="entry name" value="Glutamine synthetase, N-terminal domain"/>
    <property type="match status" value="1"/>
</dbReference>
<dbReference type="SUPFAM" id="SSF55931">
    <property type="entry name" value="Glutamine synthetase/guanido kinase"/>
    <property type="match status" value="1"/>
</dbReference>
<dbReference type="InterPro" id="IPR014746">
    <property type="entry name" value="Gln_synth/guanido_kin_cat_dom"/>
</dbReference>
<dbReference type="SUPFAM" id="SSF54368">
    <property type="entry name" value="Glutamine synthetase, N-terminal domain"/>
    <property type="match status" value="1"/>
</dbReference>
<reference evidence="8" key="1">
    <citation type="submission" date="2021-02" db="EMBL/GenBank/DDBJ databases">
        <authorList>
            <person name="Dougan E. K."/>
            <person name="Rhodes N."/>
            <person name="Thang M."/>
            <person name="Chan C."/>
        </authorList>
    </citation>
    <scope>NUCLEOTIDE SEQUENCE</scope>
</reference>
<evidence type="ECO:0000256" key="5">
    <source>
        <dbReference type="RuleBase" id="RU000384"/>
    </source>
</evidence>
<evidence type="ECO:0000256" key="1">
    <source>
        <dbReference type="ARBA" id="ARBA00022598"/>
    </source>
</evidence>
<evidence type="ECO:0000256" key="2">
    <source>
        <dbReference type="ARBA" id="ARBA00022741"/>
    </source>
</evidence>
<comment type="caution">
    <text evidence="8">The sequence shown here is derived from an EMBL/GenBank/DDBJ whole genome shotgun (WGS) entry which is preliminary data.</text>
</comment>
<organism evidence="8 9">
    <name type="scientific">Polarella glacialis</name>
    <name type="common">Dinoflagellate</name>
    <dbReference type="NCBI Taxonomy" id="89957"/>
    <lineage>
        <taxon>Eukaryota</taxon>
        <taxon>Sar</taxon>
        <taxon>Alveolata</taxon>
        <taxon>Dinophyceae</taxon>
        <taxon>Suessiales</taxon>
        <taxon>Suessiaceae</taxon>
        <taxon>Polarella</taxon>
    </lineage>
</organism>
<protein>
    <recommendedName>
        <fullName evidence="10">Glutamine synthetase</fullName>
    </recommendedName>
</protein>
<evidence type="ECO:0000256" key="4">
    <source>
        <dbReference type="PROSITE-ProRule" id="PRU01330"/>
    </source>
</evidence>
<evidence type="ECO:0008006" key="10">
    <source>
        <dbReference type="Google" id="ProtNLM"/>
    </source>
</evidence>
<dbReference type="InterPro" id="IPR036651">
    <property type="entry name" value="Gln_synt_N_sf"/>
</dbReference>
<proteinExistence type="inferred from homology"/>
<dbReference type="Pfam" id="PF00120">
    <property type="entry name" value="Gln-synt_C"/>
    <property type="match status" value="1"/>
</dbReference>
<keyword evidence="3" id="KW-0067">ATP-binding</keyword>
<accession>A0A813K2H7</accession>
<evidence type="ECO:0000313" key="8">
    <source>
        <dbReference type="EMBL" id="CAE8692149.1"/>
    </source>
</evidence>
<dbReference type="PROSITE" id="PS51987">
    <property type="entry name" value="GS_CATALYTIC"/>
    <property type="match status" value="1"/>
</dbReference>
<evidence type="ECO:0000256" key="3">
    <source>
        <dbReference type="ARBA" id="ARBA00022840"/>
    </source>
</evidence>
<keyword evidence="2" id="KW-0547">Nucleotide-binding</keyword>
<dbReference type="PANTHER" id="PTHR43785:SF14">
    <property type="entry name" value="GLUTAMINE SYNTHETASE"/>
    <property type="match status" value="1"/>
</dbReference>
<evidence type="ECO:0000259" key="6">
    <source>
        <dbReference type="PROSITE" id="PS51986"/>
    </source>
</evidence>
<name>A0A813K2H7_POLGL</name>
<dbReference type="EMBL" id="CAJNNW010027586">
    <property type="protein sequence ID" value="CAE8692149.1"/>
    <property type="molecule type" value="Genomic_DNA"/>
</dbReference>
<dbReference type="InterPro" id="IPR008147">
    <property type="entry name" value="Gln_synt_N"/>
</dbReference>
<dbReference type="GO" id="GO:0006542">
    <property type="term" value="P:glutamine biosynthetic process"/>
    <property type="evidence" value="ECO:0007669"/>
    <property type="project" value="InterPro"/>
</dbReference>